<evidence type="ECO:0000256" key="2">
    <source>
        <dbReference type="ARBA" id="ARBA00022692"/>
    </source>
</evidence>
<evidence type="ECO:0000256" key="3">
    <source>
        <dbReference type="ARBA" id="ARBA00022989"/>
    </source>
</evidence>
<dbReference type="STRING" id="880526.GCA_000427365_00419"/>
<evidence type="ECO:0000313" key="7">
    <source>
        <dbReference type="EMBL" id="SUE33816.1"/>
    </source>
</evidence>
<dbReference type="RefSeq" id="WP_027290286.1">
    <property type="nucleotide sequence ID" value="NZ_CANTWR010000020.1"/>
</dbReference>
<proteinExistence type="predicted"/>
<dbReference type="Pfam" id="PF00092">
    <property type="entry name" value="VWA"/>
    <property type="match status" value="1"/>
</dbReference>
<keyword evidence="3 5" id="KW-1133">Transmembrane helix</keyword>
<dbReference type="EMBL" id="UGVL01000001">
    <property type="protein sequence ID" value="SUE33816.1"/>
    <property type="molecule type" value="Genomic_DNA"/>
</dbReference>
<dbReference type="InterPro" id="IPR024163">
    <property type="entry name" value="Aerotolerance_reg_N"/>
</dbReference>
<gene>
    <name evidence="7" type="ORF">NCTC11190_01028</name>
</gene>
<dbReference type="Gene3D" id="3.40.50.410">
    <property type="entry name" value="von Willebrand factor, type A domain"/>
    <property type="match status" value="1"/>
</dbReference>
<dbReference type="SUPFAM" id="SSF53300">
    <property type="entry name" value="vWA-like"/>
    <property type="match status" value="1"/>
</dbReference>
<dbReference type="SMART" id="SM00327">
    <property type="entry name" value="VWA"/>
    <property type="match status" value="1"/>
</dbReference>
<evidence type="ECO:0000256" key="5">
    <source>
        <dbReference type="SAM" id="Phobius"/>
    </source>
</evidence>
<keyword evidence="2 5" id="KW-0812">Transmembrane</keyword>
<evidence type="ECO:0000313" key="8">
    <source>
        <dbReference type="Proteomes" id="UP000255233"/>
    </source>
</evidence>
<keyword evidence="8" id="KW-1185">Reference proteome</keyword>
<sequence>MFRFAQPDYLWLLLSVPFAIVVYVLYRRAQKRRLARFGDPDVIRELMPEASPRRVRNKFVLTLLALSLMILALGQPQFGAKLREVTRKGVEIMLAVDVSNSMLAEDFAPNRLERTKNAVNRLIEQLDKDRVGMVVFAGDAYIQLPITSDYISAKSFVSGLNPNMVPVQGTSVARAIETATRSFSDQSHQSRAIILVTDGESHDDDPIAAAQLAKDAGVVIYTVGIGTPQGAPITIDGETMKDENGQMVVSKLDEQTLQQIAVLTGGSYVRATDRSIGLDQILKQIGQMEKKEFSSMAFAEYNDQFHYLLAAALVLLLAEFLMLDRKNRWLARISVFKS</sequence>
<organism evidence="7 8">
    <name type="scientific">Rikenella microfusus</name>
    <dbReference type="NCBI Taxonomy" id="28139"/>
    <lineage>
        <taxon>Bacteria</taxon>
        <taxon>Pseudomonadati</taxon>
        <taxon>Bacteroidota</taxon>
        <taxon>Bacteroidia</taxon>
        <taxon>Bacteroidales</taxon>
        <taxon>Rikenellaceae</taxon>
        <taxon>Rikenella</taxon>
    </lineage>
</organism>
<dbReference type="InterPro" id="IPR036465">
    <property type="entry name" value="vWFA_dom_sf"/>
</dbReference>
<dbReference type="OrthoDB" id="6206554at2"/>
<feature type="domain" description="VWFA" evidence="6">
    <location>
        <begin position="91"/>
        <end position="285"/>
    </location>
</feature>
<dbReference type="InterPro" id="IPR002035">
    <property type="entry name" value="VWF_A"/>
</dbReference>
<dbReference type="Proteomes" id="UP000255233">
    <property type="component" value="Unassembled WGS sequence"/>
</dbReference>
<feature type="transmembrane region" description="Helical" evidence="5">
    <location>
        <begin position="6"/>
        <end position="26"/>
    </location>
</feature>
<reference evidence="7 8" key="1">
    <citation type="submission" date="2018-06" db="EMBL/GenBank/DDBJ databases">
        <authorList>
            <consortium name="Pathogen Informatics"/>
            <person name="Doyle S."/>
        </authorList>
    </citation>
    <scope>NUCLEOTIDE SEQUENCE [LARGE SCALE GENOMIC DNA]</scope>
    <source>
        <strain evidence="7 8">NCTC11190</strain>
    </source>
</reference>
<dbReference type="AlphaFoldDB" id="A0A379MQS1"/>
<protein>
    <submittedName>
        <fullName evidence="7">Mg-chelatase subunit ChlD</fullName>
    </submittedName>
</protein>
<keyword evidence="4 5" id="KW-0472">Membrane</keyword>
<dbReference type="PROSITE" id="PS50234">
    <property type="entry name" value="VWFA"/>
    <property type="match status" value="1"/>
</dbReference>
<feature type="transmembrane region" description="Helical" evidence="5">
    <location>
        <begin position="305"/>
        <end position="323"/>
    </location>
</feature>
<dbReference type="PANTHER" id="PTHR22550">
    <property type="entry name" value="SPORE GERMINATION PROTEIN"/>
    <property type="match status" value="1"/>
</dbReference>
<dbReference type="InterPro" id="IPR050768">
    <property type="entry name" value="UPF0353/GerABKA_families"/>
</dbReference>
<evidence type="ECO:0000256" key="1">
    <source>
        <dbReference type="ARBA" id="ARBA00022475"/>
    </source>
</evidence>
<name>A0A379MQS1_9BACT</name>
<evidence type="ECO:0000259" key="6">
    <source>
        <dbReference type="PROSITE" id="PS50234"/>
    </source>
</evidence>
<evidence type="ECO:0000256" key="4">
    <source>
        <dbReference type="ARBA" id="ARBA00023136"/>
    </source>
</evidence>
<feature type="transmembrane region" description="Helical" evidence="5">
    <location>
        <begin position="59"/>
        <end position="78"/>
    </location>
</feature>
<dbReference type="Pfam" id="PF07584">
    <property type="entry name" value="BatA"/>
    <property type="match status" value="1"/>
</dbReference>
<keyword evidence="1" id="KW-1003">Cell membrane</keyword>
<dbReference type="PANTHER" id="PTHR22550:SF5">
    <property type="entry name" value="LEUCINE ZIPPER PROTEIN 4"/>
    <property type="match status" value="1"/>
</dbReference>
<accession>A0A379MQS1</accession>